<feature type="signal peptide" evidence="1">
    <location>
        <begin position="1"/>
        <end position="18"/>
    </location>
</feature>
<organism evidence="2 3">
    <name type="scientific">Perkinsus chesapeaki</name>
    <name type="common">Clam parasite</name>
    <name type="synonym">Perkinsus andrewsi</name>
    <dbReference type="NCBI Taxonomy" id="330153"/>
    <lineage>
        <taxon>Eukaryota</taxon>
        <taxon>Sar</taxon>
        <taxon>Alveolata</taxon>
        <taxon>Perkinsozoa</taxon>
        <taxon>Perkinsea</taxon>
        <taxon>Perkinsida</taxon>
        <taxon>Perkinsidae</taxon>
        <taxon>Perkinsus</taxon>
    </lineage>
</organism>
<dbReference type="Proteomes" id="UP000591131">
    <property type="component" value="Unassembled WGS sequence"/>
</dbReference>
<dbReference type="OrthoDB" id="9972657at2759"/>
<dbReference type="EMBL" id="JAAPAO010000355">
    <property type="protein sequence ID" value="KAF4662141.1"/>
    <property type="molecule type" value="Genomic_DNA"/>
</dbReference>
<feature type="chain" id="PRO_5029550734" evidence="1">
    <location>
        <begin position="19"/>
        <end position="141"/>
    </location>
</feature>
<gene>
    <name evidence="2" type="ORF">FOL47_006386</name>
</gene>
<evidence type="ECO:0000256" key="1">
    <source>
        <dbReference type="SAM" id="SignalP"/>
    </source>
</evidence>
<sequence>MPVLQMIFFVTTFSCAATELVFHERSGEYWHPSVRPQLNSPGPCYGKPTGKCDAEGHECSCEKPCSPVTYTEDDVVVGAVCSANCAGGHKCPLHPQESPECMKIGSTYLCGIPCSSEKDCPKNAYCQNYGKGYPNLCMYKQ</sequence>
<evidence type="ECO:0000313" key="2">
    <source>
        <dbReference type="EMBL" id="KAF4662141.1"/>
    </source>
</evidence>
<protein>
    <submittedName>
        <fullName evidence="2">Uncharacterized protein</fullName>
    </submittedName>
</protein>
<proteinExistence type="predicted"/>
<keyword evidence="1" id="KW-0732">Signal</keyword>
<evidence type="ECO:0000313" key="3">
    <source>
        <dbReference type="Proteomes" id="UP000591131"/>
    </source>
</evidence>
<accession>A0A7J6LTK7</accession>
<dbReference type="AlphaFoldDB" id="A0A7J6LTK7"/>
<name>A0A7J6LTK7_PERCH</name>
<reference evidence="2 3" key="1">
    <citation type="submission" date="2020-04" db="EMBL/GenBank/DDBJ databases">
        <title>Perkinsus chesapeaki whole genome sequence.</title>
        <authorList>
            <person name="Bogema D.R."/>
        </authorList>
    </citation>
    <scope>NUCLEOTIDE SEQUENCE [LARGE SCALE GENOMIC DNA]</scope>
    <source>
        <strain evidence="2">ATCC PRA-425</strain>
    </source>
</reference>
<keyword evidence="3" id="KW-1185">Reference proteome</keyword>
<comment type="caution">
    <text evidence="2">The sequence shown here is derived from an EMBL/GenBank/DDBJ whole genome shotgun (WGS) entry which is preliminary data.</text>
</comment>